<organism evidence="2 3">
    <name type="scientific">Panaeolus cyanescens</name>
    <dbReference type="NCBI Taxonomy" id="181874"/>
    <lineage>
        <taxon>Eukaryota</taxon>
        <taxon>Fungi</taxon>
        <taxon>Dikarya</taxon>
        <taxon>Basidiomycota</taxon>
        <taxon>Agaricomycotina</taxon>
        <taxon>Agaricomycetes</taxon>
        <taxon>Agaricomycetidae</taxon>
        <taxon>Agaricales</taxon>
        <taxon>Agaricineae</taxon>
        <taxon>Galeropsidaceae</taxon>
        <taxon>Panaeolus</taxon>
    </lineage>
</organism>
<feature type="compositionally biased region" description="Polar residues" evidence="1">
    <location>
        <begin position="339"/>
        <end position="355"/>
    </location>
</feature>
<feature type="compositionally biased region" description="Low complexity" evidence="1">
    <location>
        <begin position="357"/>
        <end position="381"/>
    </location>
</feature>
<dbReference type="EMBL" id="NHTK01001288">
    <property type="protein sequence ID" value="PPR00864.1"/>
    <property type="molecule type" value="Genomic_DNA"/>
</dbReference>
<accession>A0A409YCY9</accession>
<feature type="compositionally biased region" description="Polar residues" evidence="1">
    <location>
        <begin position="189"/>
        <end position="203"/>
    </location>
</feature>
<feature type="compositionally biased region" description="Low complexity" evidence="1">
    <location>
        <begin position="660"/>
        <end position="673"/>
    </location>
</feature>
<dbReference type="InParanoid" id="A0A409YCY9"/>
<dbReference type="STRING" id="181874.A0A409YCY9"/>
<feature type="region of interest" description="Disordered" evidence="1">
    <location>
        <begin position="302"/>
        <end position="521"/>
    </location>
</feature>
<name>A0A409YCY9_9AGAR</name>
<feature type="region of interest" description="Disordered" evidence="1">
    <location>
        <begin position="230"/>
        <end position="264"/>
    </location>
</feature>
<feature type="region of interest" description="Disordered" evidence="1">
    <location>
        <begin position="179"/>
        <end position="208"/>
    </location>
</feature>
<evidence type="ECO:0000313" key="3">
    <source>
        <dbReference type="Proteomes" id="UP000284842"/>
    </source>
</evidence>
<dbReference type="Proteomes" id="UP000284842">
    <property type="component" value="Unassembled WGS sequence"/>
</dbReference>
<gene>
    <name evidence="2" type="ORF">CVT24_000316</name>
</gene>
<protein>
    <submittedName>
        <fullName evidence="2">Uncharacterized protein</fullName>
    </submittedName>
</protein>
<feature type="compositionally biased region" description="Polar residues" evidence="1">
    <location>
        <begin position="33"/>
        <end position="50"/>
    </location>
</feature>
<evidence type="ECO:0000256" key="1">
    <source>
        <dbReference type="SAM" id="MobiDB-lite"/>
    </source>
</evidence>
<sequence length="813" mass="90359">MSHFYENRQSTYQDDDMGGRESYMEDGEMMEQSMPQGSQYGHSAFPTSPRSWVDYPAPMAESMSHAPSNATSLLRGPRPIPEPLSRRQNYPTDPNMDDEFEDEVEEDDYIDNNEPPIMHSVYQGQDYGMHPQSRYHEAPQPVPSPTLIPITPLRPQRTFVGGFFKGLRKVFRGGKDKDKTLRRKGTFGTEGTSTSMTHITTGDTLPRYLSNPSIGPSNPQFARRLTMAVNNGSLPPDTTPMAFESRSPPHHHDPSHPLPFQFRPETTNDLQLRPQAVTPQFPSVFITPATDSYAEGERAEVENADQYNPPPPEDAPPQNYSDDEDDEDEHPRPLDMTQDRTTMMMYNNTDPSHPSQHGHTPSQGHPGSSSHPTSNSHPYSNAPSQSQHHSVAPSQSHHYSNAPSQTQPYSNAPSQSQPYSNAPSQSQHYSHAPSQYPQYSSAPSRMPSTRRVSYPSELPTRATMEAMQGRQMPPPVPPLPETSMSMVPTSPRRRTIFSRRPTTATTGTSVLSPKSGTTMTQTMTSTSGYTVSTAATSCYDPSFASDLNPVEKFFKGLYNLPWIAPERVTVDYRPADSPRAKAKVKSGAKKPMPSWYRTLVTRSRVGTIDAVSNPDPTMSMGETMSPNTSRRRSREHRSHRHHSPTSKPSRRHRRHRRRTMTTMTTDTGMTSTTAEGHRRAASPLVPGTYPYAFPSYPYPYPYPPYPTMSPPPPHESGSRSASPRGTRKHKSSRDKYAAYQQAAYQPMAIPGGPSPPPMPAQMYYISPSPPGSNHGADPRTGMPMQVSPVVVHYVPAAFNPSPHAMRSPGQQTS</sequence>
<feature type="compositionally biased region" description="Polar residues" evidence="1">
    <location>
        <begin position="614"/>
        <end position="627"/>
    </location>
</feature>
<evidence type="ECO:0000313" key="2">
    <source>
        <dbReference type="EMBL" id="PPR00864.1"/>
    </source>
</evidence>
<reference evidence="2 3" key="1">
    <citation type="journal article" date="2018" name="Evol. Lett.">
        <title>Horizontal gene cluster transfer increased hallucinogenic mushroom diversity.</title>
        <authorList>
            <person name="Reynolds H.T."/>
            <person name="Vijayakumar V."/>
            <person name="Gluck-Thaler E."/>
            <person name="Korotkin H.B."/>
            <person name="Matheny P.B."/>
            <person name="Slot J.C."/>
        </authorList>
    </citation>
    <scope>NUCLEOTIDE SEQUENCE [LARGE SCALE GENOMIC DNA]</scope>
    <source>
        <strain evidence="2 3">2629</strain>
    </source>
</reference>
<proteinExistence type="predicted"/>
<keyword evidence="3" id="KW-1185">Reference proteome</keyword>
<feature type="compositionally biased region" description="Basic residues" evidence="1">
    <location>
        <begin position="629"/>
        <end position="659"/>
    </location>
</feature>
<feature type="region of interest" description="Disordered" evidence="1">
    <location>
        <begin position="709"/>
        <end position="783"/>
    </location>
</feature>
<dbReference type="OrthoDB" id="3058472at2759"/>
<feature type="compositionally biased region" description="Low complexity" evidence="1">
    <location>
        <begin position="737"/>
        <end position="751"/>
    </location>
</feature>
<feature type="compositionally biased region" description="Polar residues" evidence="1">
    <location>
        <begin position="382"/>
        <end position="429"/>
    </location>
</feature>
<feature type="compositionally biased region" description="Polar residues" evidence="1">
    <location>
        <begin position="500"/>
        <end position="514"/>
    </location>
</feature>
<feature type="compositionally biased region" description="Low complexity" evidence="1">
    <location>
        <begin position="432"/>
        <end position="444"/>
    </location>
</feature>
<feature type="region of interest" description="Disordered" evidence="1">
    <location>
        <begin position="1"/>
        <end position="96"/>
    </location>
</feature>
<comment type="caution">
    <text evidence="2">The sequence shown here is derived from an EMBL/GenBank/DDBJ whole genome shotgun (WGS) entry which is preliminary data.</text>
</comment>
<dbReference type="AlphaFoldDB" id="A0A409YCY9"/>
<feature type="region of interest" description="Disordered" evidence="1">
    <location>
        <begin position="608"/>
        <end position="685"/>
    </location>
</feature>